<feature type="region of interest" description="Disordered" evidence="1">
    <location>
        <begin position="162"/>
        <end position="207"/>
    </location>
</feature>
<evidence type="ECO:0000313" key="4">
    <source>
        <dbReference type="Proteomes" id="UP000176186"/>
    </source>
</evidence>
<feature type="compositionally biased region" description="Low complexity" evidence="1">
    <location>
        <begin position="162"/>
        <end position="174"/>
    </location>
</feature>
<evidence type="ECO:0000256" key="2">
    <source>
        <dbReference type="SAM" id="Phobius"/>
    </source>
</evidence>
<proteinExistence type="predicted"/>
<dbReference type="Proteomes" id="UP000176186">
    <property type="component" value="Unassembled WGS sequence"/>
</dbReference>
<dbReference type="STRING" id="1798401.A2363_03110"/>
<organism evidence="3 4">
    <name type="scientific">Candidatus Gottesmanbacteria bacterium RIFOXYB1_FULL_47_11</name>
    <dbReference type="NCBI Taxonomy" id="1798401"/>
    <lineage>
        <taxon>Bacteria</taxon>
        <taxon>Candidatus Gottesmaniibacteriota</taxon>
    </lineage>
</organism>
<protein>
    <submittedName>
        <fullName evidence="3">Uncharacterized protein</fullName>
    </submittedName>
</protein>
<evidence type="ECO:0000313" key="3">
    <source>
        <dbReference type="EMBL" id="OGG35734.1"/>
    </source>
</evidence>
<gene>
    <name evidence="3" type="ORF">A2363_03110</name>
</gene>
<keyword evidence="2" id="KW-0812">Transmembrane</keyword>
<keyword evidence="2" id="KW-1133">Transmembrane helix</keyword>
<evidence type="ECO:0000256" key="1">
    <source>
        <dbReference type="SAM" id="MobiDB-lite"/>
    </source>
</evidence>
<comment type="caution">
    <text evidence="3">The sequence shown here is derived from an EMBL/GenBank/DDBJ whole genome shotgun (WGS) entry which is preliminary data.</text>
</comment>
<sequence>MVRLPRICAYFLLIVGIIFFVQPVSAVTPVLSPLTVDTTLPIIGNAFTVTASMSGAVSASAYFLKCRIGPSSSSLSDGQTYNPQTTQWLDDSGSNGSWIAMPQITTNGDGLWQGTVQCKMKNSVSDEVKVLFIRACLNSDNSCGTSFQSVSFLTLNPVMPTATSTPVPTSTATPTPEPTVTPNPTPTKTPTPTPAKTPTPFPTKIVTPTPRVTTVVIPDSMPTEMQVLGATDIPATESTAVQKKQLNPMIISSTLIGMGLGILSLVLVWQKRNAILNK</sequence>
<feature type="transmembrane region" description="Helical" evidence="2">
    <location>
        <begin position="42"/>
        <end position="64"/>
    </location>
</feature>
<dbReference type="EMBL" id="MFKE01000007">
    <property type="protein sequence ID" value="OGG35734.1"/>
    <property type="molecule type" value="Genomic_DNA"/>
</dbReference>
<reference evidence="3 4" key="1">
    <citation type="journal article" date="2016" name="Nat. Commun.">
        <title>Thousands of microbial genomes shed light on interconnected biogeochemical processes in an aquifer system.</title>
        <authorList>
            <person name="Anantharaman K."/>
            <person name="Brown C.T."/>
            <person name="Hug L.A."/>
            <person name="Sharon I."/>
            <person name="Castelle C.J."/>
            <person name="Probst A.J."/>
            <person name="Thomas B.C."/>
            <person name="Singh A."/>
            <person name="Wilkins M.J."/>
            <person name="Karaoz U."/>
            <person name="Brodie E.L."/>
            <person name="Williams K.H."/>
            <person name="Hubbard S.S."/>
            <person name="Banfield J.F."/>
        </authorList>
    </citation>
    <scope>NUCLEOTIDE SEQUENCE [LARGE SCALE GENOMIC DNA]</scope>
</reference>
<feature type="compositionally biased region" description="Pro residues" evidence="1">
    <location>
        <begin position="175"/>
        <end position="201"/>
    </location>
</feature>
<accession>A0A1F6BFM7</accession>
<name>A0A1F6BFM7_9BACT</name>
<dbReference type="AlphaFoldDB" id="A0A1F6BFM7"/>
<keyword evidence="2" id="KW-0472">Membrane</keyword>
<feature type="transmembrane region" description="Helical" evidence="2">
    <location>
        <begin position="249"/>
        <end position="269"/>
    </location>
</feature>